<accession>A0A3S1BET5</accession>
<evidence type="ECO:0000259" key="3">
    <source>
        <dbReference type="PROSITE" id="PS50041"/>
    </source>
</evidence>
<dbReference type="OrthoDB" id="7357196at2759"/>
<dbReference type="SUPFAM" id="SSF56436">
    <property type="entry name" value="C-type lectin-like"/>
    <property type="match status" value="1"/>
</dbReference>
<sequence>MLASTSPQVTLVALGLRWSENYKQFVWADSEEAMFTNWAEDEPNMRRGLCAEMIVAGNSPGQWLTVSCHRPINFVCEKSQGSNPNASCKAGTYGPGCKINCSENCAGPDNACNYTDGACLLGCDDGFKGDTCNLAALQATADKEDPQGDDSFWNHYTTVLAVAMGLVASMFFTIVLTLRGDNIPVTPAQRRQSGAAASFSLEEGVTTGYRAQLAAIEEDAHDEDEAEDEDTNGGRNKTLNKKKEYNGSMAESSGPLADYSNGADA</sequence>
<dbReference type="Pfam" id="PF00059">
    <property type="entry name" value="Lectin_C"/>
    <property type="match status" value="1"/>
</dbReference>
<dbReference type="EMBL" id="RQTK01000131">
    <property type="protein sequence ID" value="RUS86692.1"/>
    <property type="molecule type" value="Genomic_DNA"/>
</dbReference>
<protein>
    <recommendedName>
        <fullName evidence="3">C-type lectin domain-containing protein</fullName>
    </recommendedName>
</protein>
<feature type="region of interest" description="Disordered" evidence="1">
    <location>
        <begin position="215"/>
        <end position="265"/>
    </location>
</feature>
<dbReference type="PROSITE" id="PS50041">
    <property type="entry name" value="C_TYPE_LECTIN_2"/>
    <property type="match status" value="1"/>
</dbReference>
<feature type="transmembrane region" description="Helical" evidence="2">
    <location>
        <begin position="156"/>
        <end position="178"/>
    </location>
</feature>
<feature type="compositionally biased region" description="Acidic residues" evidence="1">
    <location>
        <begin position="216"/>
        <end position="231"/>
    </location>
</feature>
<keyword evidence="2" id="KW-1133">Transmembrane helix</keyword>
<gene>
    <name evidence="4" type="ORF">EGW08_005566</name>
</gene>
<evidence type="ECO:0000313" key="5">
    <source>
        <dbReference type="Proteomes" id="UP000271974"/>
    </source>
</evidence>
<dbReference type="AlphaFoldDB" id="A0A3S1BET5"/>
<proteinExistence type="predicted"/>
<evidence type="ECO:0000256" key="2">
    <source>
        <dbReference type="SAM" id="Phobius"/>
    </source>
</evidence>
<dbReference type="Gene3D" id="3.10.100.10">
    <property type="entry name" value="Mannose-Binding Protein A, subunit A"/>
    <property type="match status" value="1"/>
</dbReference>
<organism evidence="4 5">
    <name type="scientific">Elysia chlorotica</name>
    <name type="common">Eastern emerald elysia</name>
    <name type="synonym">Sea slug</name>
    <dbReference type="NCBI Taxonomy" id="188477"/>
    <lineage>
        <taxon>Eukaryota</taxon>
        <taxon>Metazoa</taxon>
        <taxon>Spiralia</taxon>
        <taxon>Lophotrochozoa</taxon>
        <taxon>Mollusca</taxon>
        <taxon>Gastropoda</taxon>
        <taxon>Heterobranchia</taxon>
        <taxon>Euthyneura</taxon>
        <taxon>Panpulmonata</taxon>
        <taxon>Sacoglossa</taxon>
        <taxon>Placobranchoidea</taxon>
        <taxon>Plakobranchidae</taxon>
        <taxon>Elysia</taxon>
    </lineage>
</organism>
<dbReference type="InterPro" id="IPR016187">
    <property type="entry name" value="CTDL_fold"/>
</dbReference>
<dbReference type="InterPro" id="IPR016186">
    <property type="entry name" value="C-type_lectin-like/link_sf"/>
</dbReference>
<feature type="domain" description="C-type lectin" evidence="3">
    <location>
        <begin position="14"/>
        <end position="77"/>
    </location>
</feature>
<name>A0A3S1BET5_ELYCH</name>
<reference evidence="4 5" key="1">
    <citation type="submission" date="2019-01" db="EMBL/GenBank/DDBJ databases">
        <title>A draft genome assembly of the solar-powered sea slug Elysia chlorotica.</title>
        <authorList>
            <person name="Cai H."/>
            <person name="Li Q."/>
            <person name="Fang X."/>
            <person name="Li J."/>
            <person name="Curtis N.E."/>
            <person name="Altenburger A."/>
            <person name="Shibata T."/>
            <person name="Feng M."/>
            <person name="Maeda T."/>
            <person name="Schwartz J.A."/>
            <person name="Shigenobu S."/>
            <person name="Lundholm N."/>
            <person name="Nishiyama T."/>
            <person name="Yang H."/>
            <person name="Hasebe M."/>
            <person name="Li S."/>
            <person name="Pierce S.K."/>
            <person name="Wang J."/>
        </authorList>
    </citation>
    <scope>NUCLEOTIDE SEQUENCE [LARGE SCALE GENOMIC DNA]</scope>
    <source>
        <strain evidence="4">EC2010</strain>
        <tissue evidence="4">Whole organism of an adult</tissue>
    </source>
</reference>
<evidence type="ECO:0000313" key="4">
    <source>
        <dbReference type="EMBL" id="RUS86692.1"/>
    </source>
</evidence>
<dbReference type="Proteomes" id="UP000271974">
    <property type="component" value="Unassembled WGS sequence"/>
</dbReference>
<keyword evidence="2" id="KW-0472">Membrane</keyword>
<comment type="caution">
    <text evidence="4">The sequence shown here is derived from an EMBL/GenBank/DDBJ whole genome shotgun (WGS) entry which is preliminary data.</text>
</comment>
<dbReference type="InterPro" id="IPR001304">
    <property type="entry name" value="C-type_lectin-like"/>
</dbReference>
<keyword evidence="5" id="KW-1185">Reference proteome</keyword>
<keyword evidence="2" id="KW-0812">Transmembrane</keyword>
<evidence type="ECO:0000256" key="1">
    <source>
        <dbReference type="SAM" id="MobiDB-lite"/>
    </source>
</evidence>
<dbReference type="CDD" id="cd00037">
    <property type="entry name" value="CLECT"/>
    <property type="match status" value="1"/>
</dbReference>